<evidence type="ECO:0000256" key="2">
    <source>
        <dbReference type="ARBA" id="ARBA00023125"/>
    </source>
</evidence>
<sequence length="363" mass="40976">MASSGRKSPKRWTEEEDALLYQEFTRLCKLAIHDCESPPSPFANGVRPETADPNEITDWSRIAEGVPGRSNKDCRKRWVNKVCGGLNKGPWSREEDQRLRSAMEVHGSKWTRVAEEVASRSADQCAKRWQQSLDPSIKHGNWTEEEDERLIRAVEKHGRQWKQIQETYYQSRSRNDLKNRYTIITRRASHSDNAASHPTTTTLADTGDSSSSPSASGVTNMTPTNEYSVDYSHSRAFPTRPCQQPALDSTAEYWRPSPQTLPMTSWSSSYATPMTSTFSDPPPEVLPWTQHQVPPNFQAALDGQFYAAEDAPPVHDPYYQIPLDNNIGSNVPSLPVANTGDLDGEGTDYDREVVYNPFMYNTQ</sequence>
<feature type="compositionally biased region" description="Polar residues" evidence="5">
    <location>
        <begin position="191"/>
        <end position="208"/>
    </location>
</feature>
<dbReference type="InterPro" id="IPR009057">
    <property type="entry name" value="Homeodomain-like_sf"/>
</dbReference>
<feature type="domain" description="Myb-like" evidence="6">
    <location>
        <begin position="134"/>
        <end position="185"/>
    </location>
</feature>
<dbReference type="PANTHER" id="PTHR46621">
    <property type="entry name" value="SNRNA-ACTIVATING PROTEIN COMPLEX SUBUNIT 4"/>
    <property type="match status" value="1"/>
</dbReference>
<dbReference type="GO" id="GO:0042795">
    <property type="term" value="P:snRNA transcription by RNA polymerase II"/>
    <property type="evidence" value="ECO:0007669"/>
    <property type="project" value="TreeGrafter"/>
</dbReference>
<organism evidence="8 9">
    <name type="scientific">Apiospora kogelbergensis</name>
    <dbReference type="NCBI Taxonomy" id="1337665"/>
    <lineage>
        <taxon>Eukaryota</taxon>
        <taxon>Fungi</taxon>
        <taxon>Dikarya</taxon>
        <taxon>Ascomycota</taxon>
        <taxon>Pezizomycotina</taxon>
        <taxon>Sordariomycetes</taxon>
        <taxon>Xylariomycetidae</taxon>
        <taxon>Amphisphaeriales</taxon>
        <taxon>Apiosporaceae</taxon>
        <taxon>Apiospora</taxon>
    </lineage>
</organism>
<evidence type="ECO:0000313" key="8">
    <source>
        <dbReference type="EMBL" id="KAK8096924.1"/>
    </source>
</evidence>
<dbReference type="EMBL" id="JAQQWP010000010">
    <property type="protein sequence ID" value="KAK8096924.1"/>
    <property type="molecule type" value="Genomic_DNA"/>
</dbReference>
<feature type="domain" description="Myb-like" evidence="6">
    <location>
        <begin position="4"/>
        <end position="82"/>
    </location>
</feature>
<name>A0AAW0QI35_9PEZI</name>
<dbReference type="CDD" id="cd00167">
    <property type="entry name" value="SANT"/>
    <property type="match status" value="3"/>
</dbReference>
<dbReference type="PROSITE" id="PS50090">
    <property type="entry name" value="MYB_LIKE"/>
    <property type="match status" value="3"/>
</dbReference>
<evidence type="ECO:0000259" key="6">
    <source>
        <dbReference type="PROSITE" id="PS50090"/>
    </source>
</evidence>
<dbReference type="Pfam" id="PF00249">
    <property type="entry name" value="Myb_DNA-binding"/>
    <property type="match status" value="1"/>
</dbReference>
<keyword evidence="3" id="KW-0804">Transcription</keyword>
<dbReference type="Gene3D" id="1.10.10.60">
    <property type="entry name" value="Homeodomain-like"/>
    <property type="match status" value="3"/>
</dbReference>
<keyword evidence="2" id="KW-0238">DNA-binding</keyword>
<dbReference type="SMART" id="SM00717">
    <property type="entry name" value="SANT"/>
    <property type="match status" value="3"/>
</dbReference>
<dbReference type="PANTHER" id="PTHR46621:SF1">
    <property type="entry name" value="SNRNA-ACTIVATING PROTEIN COMPLEX SUBUNIT 4"/>
    <property type="match status" value="1"/>
</dbReference>
<evidence type="ECO:0000313" key="9">
    <source>
        <dbReference type="Proteomes" id="UP001392437"/>
    </source>
</evidence>
<keyword evidence="4" id="KW-0539">Nucleus</keyword>
<dbReference type="InterPro" id="IPR017930">
    <property type="entry name" value="Myb_dom"/>
</dbReference>
<evidence type="ECO:0000256" key="4">
    <source>
        <dbReference type="ARBA" id="ARBA00023242"/>
    </source>
</evidence>
<comment type="caution">
    <text evidence="8">The sequence shown here is derived from an EMBL/GenBank/DDBJ whole genome shotgun (WGS) entry which is preliminary data.</text>
</comment>
<dbReference type="GO" id="GO:0019185">
    <property type="term" value="C:snRNA-activating protein complex"/>
    <property type="evidence" value="ECO:0007669"/>
    <property type="project" value="TreeGrafter"/>
</dbReference>
<dbReference type="InterPro" id="IPR051575">
    <property type="entry name" value="Myb-like_DNA-bd"/>
</dbReference>
<dbReference type="AlphaFoldDB" id="A0AAW0QI35"/>
<evidence type="ECO:0000259" key="7">
    <source>
        <dbReference type="PROSITE" id="PS51294"/>
    </source>
</evidence>
<feature type="region of interest" description="Disordered" evidence="5">
    <location>
        <begin position="188"/>
        <end position="226"/>
    </location>
</feature>
<keyword evidence="9" id="KW-1185">Reference proteome</keyword>
<dbReference type="PROSITE" id="PS51294">
    <property type="entry name" value="HTH_MYB"/>
    <property type="match status" value="2"/>
</dbReference>
<feature type="domain" description="HTH myb-type" evidence="7">
    <location>
        <begin position="138"/>
        <end position="189"/>
    </location>
</feature>
<proteinExistence type="predicted"/>
<feature type="domain" description="Myb-like" evidence="6">
    <location>
        <begin position="86"/>
        <end position="133"/>
    </location>
</feature>
<evidence type="ECO:0000256" key="1">
    <source>
        <dbReference type="ARBA" id="ARBA00023015"/>
    </source>
</evidence>
<evidence type="ECO:0000256" key="3">
    <source>
        <dbReference type="ARBA" id="ARBA00023163"/>
    </source>
</evidence>
<accession>A0AAW0QI35</accession>
<dbReference type="GO" id="GO:0001006">
    <property type="term" value="F:RNA polymerase III type 3 promoter sequence-specific DNA binding"/>
    <property type="evidence" value="ECO:0007669"/>
    <property type="project" value="TreeGrafter"/>
</dbReference>
<keyword evidence="1" id="KW-0805">Transcription regulation</keyword>
<reference evidence="8 9" key="1">
    <citation type="submission" date="2023-01" db="EMBL/GenBank/DDBJ databases">
        <title>Analysis of 21 Apiospora genomes using comparative genomics revels a genus with tremendous synthesis potential of carbohydrate active enzymes and secondary metabolites.</title>
        <authorList>
            <person name="Sorensen T."/>
        </authorList>
    </citation>
    <scope>NUCLEOTIDE SEQUENCE [LARGE SCALE GENOMIC DNA]</scope>
    <source>
        <strain evidence="8 9">CBS 117206</strain>
    </source>
</reference>
<protein>
    <recommendedName>
        <fullName evidence="10">Myb-like DNA-binding domain-containing protein</fullName>
    </recommendedName>
</protein>
<dbReference type="SUPFAM" id="SSF46689">
    <property type="entry name" value="Homeodomain-like"/>
    <property type="match status" value="2"/>
</dbReference>
<dbReference type="GO" id="GO:0000978">
    <property type="term" value="F:RNA polymerase II cis-regulatory region sequence-specific DNA binding"/>
    <property type="evidence" value="ECO:0007669"/>
    <property type="project" value="TreeGrafter"/>
</dbReference>
<gene>
    <name evidence="8" type="ORF">PG999_012868</name>
</gene>
<dbReference type="Pfam" id="PF13921">
    <property type="entry name" value="Myb_DNA-bind_6"/>
    <property type="match status" value="1"/>
</dbReference>
<evidence type="ECO:0008006" key="10">
    <source>
        <dbReference type="Google" id="ProtNLM"/>
    </source>
</evidence>
<evidence type="ECO:0000256" key="5">
    <source>
        <dbReference type="SAM" id="MobiDB-lite"/>
    </source>
</evidence>
<dbReference type="InterPro" id="IPR001005">
    <property type="entry name" value="SANT/Myb"/>
</dbReference>
<feature type="domain" description="HTH myb-type" evidence="7">
    <location>
        <begin position="86"/>
        <end position="137"/>
    </location>
</feature>
<dbReference type="Proteomes" id="UP001392437">
    <property type="component" value="Unassembled WGS sequence"/>
</dbReference>
<dbReference type="GO" id="GO:0042796">
    <property type="term" value="P:snRNA transcription by RNA polymerase III"/>
    <property type="evidence" value="ECO:0007669"/>
    <property type="project" value="TreeGrafter"/>
</dbReference>
<feature type="compositionally biased region" description="Polar residues" evidence="5">
    <location>
        <begin position="217"/>
        <end position="226"/>
    </location>
</feature>